<dbReference type="UniPathway" id="UPA00085"/>
<keyword evidence="7 10" id="KW-0472">Membrane</keyword>
<dbReference type="PANTHER" id="PTHR30309:SF0">
    <property type="entry name" value="GLYCEROL-3-PHOSPHATE ACYLTRANSFERASE-RELATED"/>
    <property type="match status" value="1"/>
</dbReference>
<reference evidence="11 12" key="1">
    <citation type="submission" date="2019-07" db="EMBL/GenBank/DDBJ databases">
        <title>Whole genome shotgun sequence of Knoellia locipacati NBRC 109775.</title>
        <authorList>
            <person name="Hosoyama A."/>
            <person name="Uohara A."/>
            <person name="Ohji S."/>
            <person name="Ichikawa N."/>
        </authorList>
    </citation>
    <scope>NUCLEOTIDE SEQUENCE [LARGE SCALE GENOMIC DNA]</scope>
    <source>
        <strain evidence="11 12">NBRC 109775</strain>
    </source>
</reference>
<keyword evidence="4 10" id="KW-0812">Transmembrane</keyword>
<keyword evidence="3 10" id="KW-0808">Transferase</keyword>
<name>A0A512T591_9MICO</name>
<comment type="function">
    <text evidence="10">Catalyzes the transfer of an acyl group from acyl-phosphate (acyl-PO(4)) to glycerol-3-phosphate (G3P) to form lysophosphatidic acid (LPA). This enzyme utilizes acyl-phosphate as fatty acyl donor, but not acyl-CoA or acyl-ACP.</text>
</comment>
<dbReference type="SMART" id="SM01207">
    <property type="entry name" value="G3P_acyltransf"/>
    <property type="match status" value="1"/>
</dbReference>
<comment type="similarity">
    <text evidence="10">Belongs to the PlsY family.</text>
</comment>
<dbReference type="EC" id="2.3.1.275" evidence="10"/>
<dbReference type="RefSeq" id="WP_147067384.1">
    <property type="nucleotide sequence ID" value="NZ_BAABDN010000004.1"/>
</dbReference>
<dbReference type="EMBL" id="BKBA01000017">
    <property type="protein sequence ID" value="GEQ15362.1"/>
    <property type="molecule type" value="Genomic_DNA"/>
</dbReference>
<comment type="subunit">
    <text evidence="10">Probably interacts with PlsX.</text>
</comment>
<dbReference type="GO" id="GO:0043772">
    <property type="term" value="F:acyl-phosphate glycerol-3-phosphate acyltransferase activity"/>
    <property type="evidence" value="ECO:0007669"/>
    <property type="project" value="UniProtKB-UniRule"/>
</dbReference>
<feature type="transmembrane region" description="Helical" evidence="10">
    <location>
        <begin position="117"/>
        <end position="141"/>
    </location>
</feature>
<feature type="transmembrane region" description="Helical" evidence="10">
    <location>
        <begin position="87"/>
        <end position="105"/>
    </location>
</feature>
<sequence length="203" mass="20860">MSLAVPVQILVALVAATFCFAIGGINPATIVGRRRGIEVSSVGSGNPGATNLGRVIGRKWGIAVGLLDVLKGFLPTFVVLRTLGTWVALLGGVACVLGHIYSPYLGGRGGKGVATSFGAILAVAPWVALVAVVVFAVALPFVKRLGDASVLATGFLLVAGVVLTVRATTDIDRGTGVWLVVMALLVLARHRRNIAIWAGRLTG</sequence>
<dbReference type="PANTHER" id="PTHR30309">
    <property type="entry name" value="INNER MEMBRANE PROTEIN YGIH"/>
    <property type="match status" value="1"/>
</dbReference>
<comment type="catalytic activity">
    <reaction evidence="10">
        <text>an acyl phosphate + sn-glycerol 3-phosphate = a 1-acyl-sn-glycero-3-phosphate + phosphate</text>
        <dbReference type="Rhea" id="RHEA:34075"/>
        <dbReference type="ChEBI" id="CHEBI:43474"/>
        <dbReference type="ChEBI" id="CHEBI:57597"/>
        <dbReference type="ChEBI" id="CHEBI:57970"/>
        <dbReference type="ChEBI" id="CHEBI:59918"/>
        <dbReference type="EC" id="2.3.1.275"/>
    </reaction>
</comment>
<dbReference type="Proteomes" id="UP000321793">
    <property type="component" value="Unassembled WGS sequence"/>
</dbReference>
<evidence type="ECO:0000256" key="7">
    <source>
        <dbReference type="ARBA" id="ARBA00023136"/>
    </source>
</evidence>
<dbReference type="OrthoDB" id="9777124at2"/>
<evidence type="ECO:0000256" key="2">
    <source>
        <dbReference type="ARBA" id="ARBA00022516"/>
    </source>
</evidence>
<evidence type="ECO:0000256" key="8">
    <source>
        <dbReference type="ARBA" id="ARBA00023209"/>
    </source>
</evidence>
<dbReference type="GO" id="GO:0005886">
    <property type="term" value="C:plasma membrane"/>
    <property type="evidence" value="ECO:0007669"/>
    <property type="project" value="UniProtKB-SubCell"/>
</dbReference>
<comment type="subcellular location">
    <subcellularLocation>
        <location evidence="10">Cell membrane</location>
        <topology evidence="10">Multi-pass membrane protein</topology>
    </subcellularLocation>
</comment>
<dbReference type="Pfam" id="PF02660">
    <property type="entry name" value="G3P_acyltransf"/>
    <property type="match status" value="1"/>
</dbReference>
<keyword evidence="1 10" id="KW-1003">Cell membrane</keyword>
<keyword evidence="2 10" id="KW-0444">Lipid biosynthesis</keyword>
<evidence type="ECO:0000256" key="5">
    <source>
        <dbReference type="ARBA" id="ARBA00022989"/>
    </source>
</evidence>
<evidence type="ECO:0000256" key="4">
    <source>
        <dbReference type="ARBA" id="ARBA00022692"/>
    </source>
</evidence>
<protein>
    <recommendedName>
        <fullName evidence="10">Glycerol-3-phosphate acyltransferase</fullName>
    </recommendedName>
    <alternativeName>
        <fullName evidence="10">Acyl-PO4 G3P acyltransferase</fullName>
    </alternativeName>
    <alternativeName>
        <fullName evidence="10">Acyl-phosphate--glycerol-3-phosphate acyltransferase</fullName>
    </alternativeName>
    <alternativeName>
        <fullName evidence="10">G3P acyltransferase</fullName>
        <shortName evidence="10">GPAT</shortName>
        <ecNumber evidence="10">2.3.1.275</ecNumber>
    </alternativeName>
    <alternativeName>
        <fullName evidence="10">Lysophosphatidic acid synthase</fullName>
        <shortName evidence="10">LPA synthase</shortName>
    </alternativeName>
</protein>
<dbReference type="InterPro" id="IPR003811">
    <property type="entry name" value="G3P_acylTferase_PlsY"/>
</dbReference>
<comment type="caution">
    <text evidence="11">The sequence shown here is derived from an EMBL/GenBank/DDBJ whole genome shotgun (WGS) entry which is preliminary data.</text>
</comment>
<evidence type="ECO:0000256" key="10">
    <source>
        <dbReference type="HAMAP-Rule" id="MF_01043"/>
    </source>
</evidence>
<evidence type="ECO:0000313" key="12">
    <source>
        <dbReference type="Proteomes" id="UP000321793"/>
    </source>
</evidence>
<evidence type="ECO:0000256" key="9">
    <source>
        <dbReference type="ARBA" id="ARBA00023264"/>
    </source>
</evidence>
<feature type="transmembrane region" description="Helical" evidence="10">
    <location>
        <begin position="148"/>
        <end position="165"/>
    </location>
</feature>
<organism evidence="11 12">
    <name type="scientific">Knoellia locipacati</name>
    <dbReference type="NCBI Taxonomy" id="882824"/>
    <lineage>
        <taxon>Bacteria</taxon>
        <taxon>Bacillati</taxon>
        <taxon>Actinomycetota</taxon>
        <taxon>Actinomycetes</taxon>
        <taxon>Micrococcales</taxon>
        <taxon>Intrasporangiaceae</taxon>
        <taxon>Knoellia</taxon>
    </lineage>
</organism>
<proteinExistence type="inferred from homology"/>
<evidence type="ECO:0000256" key="3">
    <source>
        <dbReference type="ARBA" id="ARBA00022679"/>
    </source>
</evidence>
<gene>
    <name evidence="10 11" type="primary">plsY</name>
    <name evidence="11" type="ORF">KLO01_34090</name>
</gene>
<comment type="pathway">
    <text evidence="10">Lipid metabolism; phospholipid metabolism.</text>
</comment>
<keyword evidence="5 10" id="KW-1133">Transmembrane helix</keyword>
<evidence type="ECO:0000256" key="1">
    <source>
        <dbReference type="ARBA" id="ARBA00022475"/>
    </source>
</evidence>
<keyword evidence="11" id="KW-0012">Acyltransferase</keyword>
<keyword evidence="6 10" id="KW-0443">Lipid metabolism</keyword>
<evidence type="ECO:0000256" key="6">
    <source>
        <dbReference type="ARBA" id="ARBA00023098"/>
    </source>
</evidence>
<accession>A0A512T591</accession>
<keyword evidence="12" id="KW-1185">Reference proteome</keyword>
<keyword evidence="8 10" id="KW-0594">Phospholipid biosynthesis</keyword>
<dbReference type="AlphaFoldDB" id="A0A512T591"/>
<evidence type="ECO:0000313" key="11">
    <source>
        <dbReference type="EMBL" id="GEQ15362.1"/>
    </source>
</evidence>
<dbReference type="GO" id="GO:0008654">
    <property type="term" value="P:phospholipid biosynthetic process"/>
    <property type="evidence" value="ECO:0007669"/>
    <property type="project" value="UniProtKB-UniRule"/>
</dbReference>
<feature type="transmembrane region" description="Helical" evidence="10">
    <location>
        <begin position="171"/>
        <end position="188"/>
    </location>
</feature>
<dbReference type="HAMAP" id="MF_01043">
    <property type="entry name" value="PlsY"/>
    <property type="match status" value="1"/>
</dbReference>
<keyword evidence="9 10" id="KW-1208">Phospholipid metabolism</keyword>